<dbReference type="GO" id="GO:0005524">
    <property type="term" value="F:ATP binding"/>
    <property type="evidence" value="ECO:0007669"/>
    <property type="project" value="UniProtKB-KW"/>
</dbReference>
<protein>
    <recommendedName>
        <fullName evidence="5">Protein kinase domain-containing protein</fullName>
    </recommendedName>
</protein>
<proteinExistence type="predicted"/>
<evidence type="ECO:0000313" key="6">
    <source>
        <dbReference type="EMBL" id="GFH52095.1"/>
    </source>
</evidence>
<evidence type="ECO:0000256" key="2">
    <source>
        <dbReference type="ARBA" id="ARBA00022741"/>
    </source>
</evidence>
<organism evidence="6 7">
    <name type="scientific">Chaetoceros tenuissimus</name>
    <dbReference type="NCBI Taxonomy" id="426638"/>
    <lineage>
        <taxon>Eukaryota</taxon>
        <taxon>Sar</taxon>
        <taxon>Stramenopiles</taxon>
        <taxon>Ochrophyta</taxon>
        <taxon>Bacillariophyta</taxon>
        <taxon>Coscinodiscophyceae</taxon>
        <taxon>Chaetocerotophycidae</taxon>
        <taxon>Chaetocerotales</taxon>
        <taxon>Chaetocerotaceae</taxon>
        <taxon>Chaetoceros</taxon>
    </lineage>
</organism>
<dbReference type="Gene3D" id="3.30.200.20">
    <property type="entry name" value="Phosphorylase Kinase, domain 1"/>
    <property type="match status" value="1"/>
</dbReference>
<name>A0AAD3CW91_9STRA</name>
<keyword evidence="7" id="KW-1185">Reference proteome</keyword>
<evidence type="ECO:0000256" key="4">
    <source>
        <dbReference type="ARBA" id="ARBA00022840"/>
    </source>
</evidence>
<dbReference type="AlphaFoldDB" id="A0AAD3CW91"/>
<accession>A0AAD3CW91</accession>
<keyword evidence="4" id="KW-0067">ATP-binding</keyword>
<dbReference type="PROSITE" id="PS50011">
    <property type="entry name" value="PROTEIN_KINASE_DOM"/>
    <property type="match status" value="1"/>
</dbReference>
<dbReference type="Gene3D" id="1.10.510.10">
    <property type="entry name" value="Transferase(Phosphotransferase) domain 1"/>
    <property type="match status" value="1"/>
</dbReference>
<dbReference type="SUPFAM" id="SSF56112">
    <property type="entry name" value="Protein kinase-like (PK-like)"/>
    <property type="match status" value="1"/>
</dbReference>
<evidence type="ECO:0000313" key="7">
    <source>
        <dbReference type="Proteomes" id="UP001054902"/>
    </source>
</evidence>
<keyword evidence="2" id="KW-0547">Nucleotide-binding</keyword>
<keyword evidence="1" id="KW-0808">Transferase</keyword>
<dbReference type="InterPro" id="IPR051681">
    <property type="entry name" value="Ser/Thr_Kinases-Pseudokinases"/>
</dbReference>
<dbReference type="GO" id="GO:0004674">
    <property type="term" value="F:protein serine/threonine kinase activity"/>
    <property type="evidence" value="ECO:0007669"/>
    <property type="project" value="TreeGrafter"/>
</dbReference>
<feature type="domain" description="Protein kinase" evidence="5">
    <location>
        <begin position="24"/>
        <end position="385"/>
    </location>
</feature>
<comment type="caution">
    <text evidence="6">The sequence shown here is derived from an EMBL/GenBank/DDBJ whole genome shotgun (WGS) entry which is preliminary data.</text>
</comment>
<evidence type="ECO:0000256" key="3">
    <source>
        <dbReference type="ARBA" id="ARBA00022777"/>
    </source>
</evidence>
<gene>
    <name evidence="6" type="ORF">CTEN210_08571</name>
</gene>
<reference evidence="6 7" key="1">
    <citation type="journal article" date="2021" name="Sci. Rep.">
        <title>The genome of the diatom Chaetoceros tenuissimus carries an ancient integrated fragment of an extant virus.</title>
        <authorList>
            <person name="Hongo Y."/>
            <person name="Kimura K."/>
            <person name="Takaki Y."/>
            <person name="Yoshida Y."/>
            <person name="Baba S."/>
            <person name="Kobayashi G."/>
            <person name="Nagasaki K."/>
            <person name="Hano T."/>
            <person name="Tomaru Y."/>
        </authorList>
    </citation>
    <scope>NUCLEOTIDE SEQUENCE [LARGE SCALE GENOMIC DNA]</scope>
    <source>
        <strain evidence="6 7">NIES-3715</strain>
    </source>
</reference>
<dbReference type="Pfam" id="PF00069">
    <property type="entry name" value="Pkinase"/>
    <property type="match status" value="1"/>
</dbReference>
<dbReference type="InterPro" id="IPR011009">
    <property type="entry name" value="Kinase-like_dom_sf"/>
</dbReference>
<dbReference type="PANTHER" id="PTHR44329">
    <property type="entry name" value="SERINE/THREONINE-PROTEIN KINASE TNNI3K-RELATED"/>
    <property type="match status" value="1"/>
</dbReference>
<evidence type="ECO:0000259" key="5">
    <source>
        <dbReference type="PROSITE" id="PS50011"/>
    </source>
</evidence>
<dbReference type="PANTHER" id="PTHR44329:SF288">
    <property type="entry name" value="MITOGEN-ACTIVATED PROTEIN KINASE KINASE KINASE 20"/>
    <property type="match status" value="1"/>
</dbReference>
<sequence>MTLPRNKRNSYISQQVPVLARKEVTTARELGSGGFCAVSTIRKIMLNPQQEVNLVDEEKEARARLYRKFSTYEKIYFDPNRIVVPGRTEERDPLEQRPPRIALKELKSNLPAGRYKIGVRDLMAEISILARCQHPNIISIYAVGCDFKTDNAASKEESDEISVLSSSLIANRRLSFAIIDQLRSTLRSKLQKWKDEQSIQFMKPNQQRDLWLERLMVMLKISDAVSYLHSKKIIHRDINPQNVGFGDDDVLKLFDFGLATTIVDEENNDATGVELDCDQLFNLTGTTGTLRYMAPEVGLDMPYGFKADIYSVTLVMYECLSLKKPYMHVQPQKFVEQVMKDGIRPDIENENFPPKVKQLLRDGWASDIGKRPTALQIVERLGELLRGKDEDLYPINRGVIAKFDALWKRCV</sequence>
<dbReference type="InterPro" id="IPR000719">
    <property type="entry name" value="Prot_kinase_dom"/>
</dbReference>
<dbReference type="EMBL" id="BLLK01000045">
    <property type="protein sequence ID" value="GFH52095.1"/>
    <property type="molecule type" value="Genomic_DNA"/>
</dbReference>
<keyword evidence="3" id="KW-0418">Kinase</keyword>
<dbReference type="Proteomes" id="UP001054902">
    <property type="component" value="Unassembled WGS sequence"/>
</dbReference>
<evidence type="ECO:0000256" key="1">
    <source>
        <dbReference type="ARBA" id="ARBA00022679"/>
    </source>
</evidence>